<comment type="caution">
    <text evidence="2">The sequence shown here is derived from an EMBL/GenBank/DDBJ whole genome shotgun (WGS) entry which is preliminary data.</text>
</comment>
<evidence type="ECO:0000313" key="2">
    <source>
        <dbReference type="EMBL" id="RQM14375.1"/>
    </source>
</evidence>
<organism evidence="2 3">
    <name type="scientific">Peronospora effusa</name>
    <dbReference type="NCBI Taxonomy" id="542832"/>
    <lineage>
        <taxon>Eukaryota</taxon>
        <taxon>Sar</taxon>
        <taxon>Stramenopiles</taxon>
        <taxon>Oomycota</taxon>
        <taxon>Peronosporomycetes</taxon>
        <taxon>Peronosporales</taxon>
        <taxon>Peronosporaceae</taxon>
        <taxon>Peronospora</taxon>
    </lineage>
</organism>
<protein>
    <submittedName>
        <fullName evidence="2">Uncharacterized protein</fullName>
    </submittedName>
</protein>
<dbReference type="InterPro" id="IPR022185">
    <property type="entry name" value="DUF3712"/>
</dbReference>
<dbReference type="InterPro" id="IPR046368">
    <property type="entry name" value="Tag1"/>
</dbReference>
<dbReference type="EMBL" id="QKXF01000206">
    <property type="protein sequence ID" value="RQM14375.1"/>
    <property type="molecule type" value="Genomic_DNA"/>
</dbReference>
<keyword evidence="1" id="KW-1133">Transmembrane helix</keyword>
<keyword evidence="1" id="KW-0812">Transmembrane</keyword>
<dbReference type="VEuPathDB" id="FungiDB:DD237_005081"/>
<evidence type="ECO:0000256" key="1">
    <source>
        <dbReference type="SAM" id="Phobius"/>
    </source>
</evidence>
<dbReference type="PANTHER" id="PTHR35895:SF1">
    <property type="entry name" value="LIPID-BINDING SERUM GLYCOPROTEIN C-TERMINAL DOMAIN-CONTAINING PROTEIN"/>
    <property type="match status" value="1"/>
</dbReference>
<keyword evidence="1" id="KW-0472">Membrane</keyword>
<gene>
    <name evidence="2" type="ORF">DD237_005081</name>
</gene>
<dbReference type="PANTHER" id="PTHR35895">
    <property type="entry name" value="CHROMOSOME 16, WHOLE GENOME SHOTGUN SEQUENCE"/>
    <property type="match status" value="1"/>
</dbReference>
<reference evidence="2 3" key="1">
    <citation type="submission" date="2018-06" db="EMBL/GenBank/DDBJ databases">
        <title>Comparative genomics of downy mildews reveals potential adaptations to biotrophy.</title>
        <authorList>
            <person name="Fletcher K."/>
            <person name="Klosterman S.J."/>
            <person name="Derevnina L."/>
            <person name="Martin F."/>
            <person name="Koike S."/>
            <person name="Reyes Chin-Wo S."/>
            <person name="Mou B."/>
            <person name="Michelmore R."/>
        </authorList>
    </citation>
    <scope>NUCLEOTIDE SEQUENCE [LARGE SCALE GENOMIC DNA]</scope>
    <source>
        <strain evidence="2 3">R13</strain>
    </source>
</reference>
<dbReference type="AlphaFoldDB" id="A0A3R7WPX4"/>
<sequence length="374" mass="40936">MSKEDKFTELTSPSTQAAYREYSSMRRQVDRKESESHEMLLGSGGKRPKKFFGWYMTKKQRVLAIIALVMLVLLLVLFIVWFVVLPAIVRHYTNSVQIAINYMDILNIPDSKTLAVNVSLNIQHDVAMAATTNPTVVSLLYDGAEFVMLPFPGLDINSGSQSYNISIEADIPITDQNVFNAMLVAAINEAEIKFTAIASLEARALGMSFTDLSLERDLTVEGFNAFSDPNPTIEEIELTACSESEYELNINVVLNNSARLGLEGIGEFNMSLYSGQQYLGYALSQKPDLGIPRGVSNQSFSVIVDATAVSISSMLVSGLTSSSHFFIVGDNPYVTTHDQFTQALSNVNMSVPSAKGSFTNMKVGPTCNLLSLLG</sequence>
<feature type="transmembrane region" description="Helical" evidence="1">
    <location>
        <begin position="62"/>
        <end position="84"/>
    </location>
</feature>
<proteinExistence type="predicted"/>
<dbReference type="Proteomes" id="UP000286097">
    <property type="component" value="Unassembled WGS sequence"/>
</dbReference>
<dbReference type="Pfam" id="PF12505">
    <property type="entry name" value="DUF3712"/>
    <property type="match status" value="1"/>
</dbReference>
<evidence type="ECO:0000313" key="3">
    <source>
        <dbReference type="Proteomes" id="UP000286097"/>
    </source>
</evidence>
<name>A0A3R7WPX4_9STRA</name>
<dbReference type="GO" id="GO:0016020">
    <property type="term" value="C:membrane"/>
    <property type="evidence" value="ECO:0007669"/>
    <property type="project" value="TreeGrafter"/>
</dbReference>
<accession>A0A3R7WPX4</accession>